<dbReference type="SUPFAM" id="SSF50677">
    <property type="entry name" value="ValRS/IleRS/LeuRS editing domain"/>
    <property type="match status" value="1"/>
</dbReference>
<gene>
    <name evidence="16" type="ORF">CANCADRAFT_22053</name>
</gene>
<dbReference type="InterPro" id="IPR015413">
    <property type="entry name" value="Methionyl/Leucyl_tRNA_Synth"/>
</dbReference>
<keyword evidence="7 11" id="KW-0648">Protein biosynthesis</keyword>
<dbReference type="Pfam" id="PF08264">
    <property type="entry name" value="Anticodon_1"/>
    <property type="match status" value="1"/>
</dbReference>
<evidence type="ECO:0000256" key="6">
    <source>
        <dbReference type="ARBA" id="ARBA00022840"/>
    </source>
</evidence>
<evidence type="ECO:0000256" key="3">
    <source>
        <dbReference type="ARBA" id="ARBA00013164"/>
    </source>
</evidence>
<evidence type="ECO:0000256" key="9">
    <source>
        <dbReference type="ARBA" id="ARBA00030520"/>
    </source>
</evidence>
<evidence type="ECO:0000256" key="1">
    <source>
        <dbReference type="ARBA" id="ARBA00004305"/>
    </source>
</evidence>
<accession>A0A1E4TL37</accession>
<dbReference type="Gene3D" id="1.10.730.10">
    <property type="entry name" value="Isoleucyl-tRNA Synthetase, Domain 1"/>
    <property type="match status" value="1"/>
</dbReference>
<keyword evidence="6 11" id="KW-0067">ATP-binding</keyword>
<evidence type="ECO:0000256" key="5">
    <source>
        <dbReference type="ARBA" id="ARBA00022741"/>
    </source>
</evidence>
<dbReference type="GO" id="GO:0005524">
    <property type="term" value="F:ATP binding"/>
    <property type="evidence" value="ECO:0007669"/>
    <property type="project" value="UniProtKB-KW"/>
</dbReference>
<dbReference type="SUPFAM" id="SSF52374">
    <property type="entry name" value="Nucleotidylyl transferase"/>
    <property type="match status" value="1"/>
</dbReference>
<reference evidence="17" key="1">
    <citation type="submission" date="2016-02" db="EMBL/GenBank/DDBJ databases">
        <title>Comparative genomics of biotechnologically important yeasts.</title>
        <authorList>
            <consortium name="DOE Joint Genome Institute"/>
            <person name="Riley R."/>
            <person name="Haridas S."/>
            <person name="Wolfe K.H."/>
            <person name="Lopes M.R."/>
            <person name="Hittinger C.T."/>
            <person name="Goker M."/>
            <person name="Salamov A."/>
            <person name="Wisecaver J."/>
            <person name="Long T.M."/>
            <person name="Aerts A.L."/>
            <person name="Barry K."/>
            <person name="Choi C."/>
            <person name="Clum A."/>
            <person name="Coughlan A.Y."/>
            <person name="Deshpande S."/>
            <person name="Douglass A.P."/>
            <person name="Hanson S.J."/>
            <person name="Klenk H.-P."/>
            <person name="Labutti K."/>
            <person name="Lapidus A."/>
            <person name="Lindquist E."/>
            <person name="Lipzen A."/>
            <person name="Meier-Kolthoff J.P."/>
            <person name="Ohm R.A."/>
            <person name="Otillar R.P."/>
            <person name="Pangilinan J."/>
            <person name="Peng Y."/>
            <person name="Rokas A."/>
            <person name="Rosa C.A."/>
            <person name="Scheuner C."/>
            <person name="Sibirny A.A."/>
            <person name="Slot J.C."/>
            <person name="Stielow J.B."/>
            <person name="Sun H."/>
            <person name="Kurtzman C.P."/>
            <person name="Blackwell M."/>
            <person name="Jeffries T.W."/>
            <person name="Grigoriev I.V."/>
        </authorList>
    </citation>
    <scope>NUCLEOTIDE SEQUENCE [LARGE SCALE GENOMIC DNA]</scope>
    <source>
        <strain evidence="17">NRRL Y-17796</strain>
    </source>
</reference>
<dbReference type="PRINTS" id="PR00985">
    <property type="entry name" value="TRNASYNTHLEU"/>
</dbReference>
<name>A0A1E4TL37_9ASCO</name>
<dbReference type="Pfam" id="PF00133">
    <property type="entry name" value="tRNA-synt_1"/>
    <property type="match status" value="1"/>
</dbReference>
<dbReference type="GO" id="GO:0004823">
    <property type="term" value="F:leucine-tRNA ligase activity"/>
    <property type="evidence" value="ECO:0007669"/>
    <property type="project" value="UniProtKB-EC"/>
</dbReference>
<evidence type="ECO:0000256" key="4">
    <source>
        <dbReference type="ARBA" id="ARBA00022598"/>
    </source>
</evidence>
<evidence type="ECO:0000259" key="12">
    <source>
        <dbReference type="Pfam" id="PF00133"/>
    </source>
</evidence>
<dbReference type="InterPro" id="IPR009080">
    <property type="entry name" value="tRNAsynth_Ia_anticodon-bd"/>
</dbReference>
<sequence length="853" mass="96181">MQEIEQKWYKRWTAAQLSDPEKPKYYLLSMFPYPSGLLHMGHLRVYTISDSLARYRIMNGYNVVNPMGWDAFGLPAENAAIQNKIHPRHWTLSNISSMKEQMKSFLALFDWDREIATCNPDYYAHTQRIFIELFKRGLAYRKPEYVNWDPIDHTVLANEQIDADGRSWRSGAVAEKRLLEQWFVKITDYAERLSKDLNLLDEWPEKVRTMQQNWIGYSEGASIDFSLNDSASHVKVFTTRPETLFGVQFLALGITHDIVKELSAKDPEIATFVAKVEELKDSQQEKEPMVYQIPNLFATHPLDPTNTSIPVYIADYVVDYGTKAVMGVPAHDARDAKIWNSLGRDSVSVIETSEDGETYLIRSGKFNGLSPSSAASAIVAELTDRNLGSKTTQLRLRDWLISRQRYWGVPIPIVHCDNCGLVPVPEQDLPVELPQELATSESDSFSPLSNAPAEWLHVNCPSCHGPARRDADTMDTFVDSSWYFLRFTDPHNETEPFATDKANALMPVDTYLGGVEHAILHLLYARFMAKFLADCGFWNGGPNNSGEPFKRLVTQGMVHGRTFTHPDSGMYLSPNEVVKNADGEFVTSEGGNPVTVTFEKMSKSKFNGVNPLDCISDHGADATRIHTLFQAHTEDQLNWNIDSIVGSKRWLRRLWSLCADTSANIKESSSDITSIKGLSSKEIAILKQTAATIEHANSVYERTLAFHTTISKLMELSNAISADIRPEVRLYVLNVLTRLLAPMAPAISEEFWSILHQKSAVAPDVYSGILKAGWPKASDVKSLIPKTRDTKYRVIINGRFRFTESFDDLASLEPGDIEKILKATKDGEKWLKNKEVKQVIKPEGKQVISLVTT</sequence>
<dbReference type="PANTHER" id="PTHR43740:SF2">
    <property type="entry name" value="LEUCINE--TRNA LIGASE, MITOCHONDRIAL"/>
    <property type="match status" value="1"/>
</dbReference>
<dbReference type="InterPro" id="IPR002300">
    <property type="entry name" value="aa-tRNA-synth_Ia"/>
</dbReference>
<dbReference type="OrthoDB" id="15954at2759"/>
<keyword evidence="4 11" id="KW-0436">Ligase</keyword>
<feature type="domain" description="Methionyl/Valyl/Leucyl/Isoleucyl-tRNA synthetase anticodon-binding" evidence="13">
    <location>
        <begin position="685"/>
        <end position="792"/>
    </location>
</feature>
<dbReference type="GO" id="GO:0002161">
    <property type="term" value="F:aminoacyl-tRNA deacylase activity"/>
    <property type="evidence" value="ECO:0007669"/>
    <property type="project" value="InterPro"/>
</dbReference>
<dbReference type="Pfam" id="PF13603">
    <property type="entry name" value="tRNA-synt_1_2"/>
    <property type="match status" value="1"/>
</dbReference>
<evidence type="ECO:0000259" key="14">
    <source>
        <dbReference type="Pfam" id="PF09334"/>
    </source>
</evidence>
<protein>
    <recommendedName>
        <fullName evidence="3">leucine--tRNA ligase</fullName>
        <ecNumber evidence="3">6.1.1.4</ecNumber>
    </recommendedName>
    <alternativeName>
        <fullName evidence="9">Leucyl-tRNA synthetase</fullName>
    </alternativeName>
</protein>
<dbReference type="GO" id="GO:0032543">
    <property type="term" value="P:mitochondrial translation"/>
    <property type="evidence" value="ECO:0007669"/>
    <property type="project" value="TreeGrafter"/>
</dbReference>
<dbReference type="PROSITE" id="PS00178">
    <property type="entry name" value="AA_TRNA_LIGASE_I"/>
    <property type="match status" value="1"/>
</dbReference>
<evidence type="ECO:0000256" key="2">
    <source>
        <dbReference type="ARBA" id="ARBA00005594"/>
    </source>
</evidence>
<evidence type="ECO:0000259" key="13">
    <source>
        <dbReference type="Pfam" id="PF08264"/>
    </source>
</evidence>
<evidence type="ECO:0000259" key="15">
    <source>
        <dbReference type="Pfam" id="PF13603"/>
    </source>
</evidence>
<dbReference type="Proteomes" id="UP000095023">
    <property type="component" value="Unassembled WGS sequence"/>
</dbReference>
<dbReference type="InterPro" id="IPR025709">
    <property type="entry name" value="Leu_tRNA-synth_edit"/>
</dbReference>
<feature type="domain" description="Aminoacyl-tRNA synthetase class Ia" evidence="12">
    <location>
        <begin position="396"/>
        <end position="558"/>
    </location>
</feature>
<dbReference type="HAMAP" id="MF_00049_B">
    <property type="entry name" value="Leu_tRNA_synth_B"/>
    <property type="match status" value="1"/>
</dbReference>
<dbReference type="Pfam" id="PF09334">
    <property type="entry name" value="tRNA-synt_1g"/>
    <property type="match status" value="1"/>
</dbReference>
<proteinExistence type="inferred from homology"/>
<dbReference type="InterPro" id="IPR014729">
    <property type="entry name" value="Rossmann-like_a/b/a_fold"/>
</dbReference>
<dbReference type="PANTHER" id="PTHR43740">
    <property type="entry name" value="LEUCYL-TRNA SYNTHETASE"/>
    <property type="match status" value="1"/>
</dbReference>
<dbReference type="AlphaFoldDB" id="A0A1E4TL37"/>
<dbReference type="NCBIfam" id="TIGR00396">
    <property type="entry name" value="leuS_bact"/>
    <property type="match status" value="1"/>
</dbReference>
<feature type="domain" description="Methionyl/Leucyl tRNA synthetase" evidence="14">
    <location>
        <begin position="29"/>
        <end position="162"/>
    </location>
</feature>
<dbReference type="InterPro" id="IPR013155">
    <property type="entry name" value="M/V/L/I-tRNA-synth_anticd-bd"/>
</dbReference>
<dbReference type="FunFam" id="1.10.730.10:FF:000002">
    <property type="entry name" value="Leucine--tRNA ligase"/>
    <property type="match status" value="1"/>
</dbReference>
<dbReference type="InterPro" id="IPR001412">
    <property type="entry name" value="aa-tRNA-synth_I_CS"/>
</dbReference>
<dbReference type="FunFam" id="3.40.50.620:FF:000003">
    <property type="entry name" value="Leucine--tRNA ligase"/>
    <property type="match status" value="1"/>
</dbReference>
<keyword evidence="5 11" id="KW-0547">Nucleotide-binding</keyword>
<dbReference type="InterPro" id="IPR002302">
    <property type="entry name" value="Leu-tRNA-ligase"/>
</dbReference>
<evidence type="ECO:0000256" key="7">
    <source>
        <dbReference type="ARBA" id="ARBA00022917"/>
    </source>
</evidence>
<evidence type="ECO:0000313" key="17">
    <source>
        <dbReference type="Proteomes" id="UP000095023"/>
    </source>
</evidence>
<evidence type="ECO:0000256" key="8">
    <source>
        <dbReference type="ARBA" id="ARBA00023146"/>
    </source>
</evidence>
<comment type="catalytic activity">
    <reaction evidence="10">
        <text>tRNA(Leu) + L-leucine + ATP = L-leucyl-tRNA(Leu) + AMP + diphosphate</text>
        <dbReference type="Rhea" id="RHEA:11688"/>
        <dbReference type="Rhea" id="RHEA-COMP:9613"/>
        <dbReference type="Rhea" id="RHEA-COMP:9622"/>
        <dbReference type="ChEBI" id="CHEBI:30616"/>
        <dbReference type="ChEBI" id="CHEBI:33019"/>
        <dbReference type="ChEBI" id="CHEBI:57427"/>
        <dbReference type="ChEBI" id="CHEBI:78442"/>
        <dbReference type="ChEBI" id="CHEBI:78494"/>
        <dbReference type="ChEBI" id="CHEBI:456215"/>
        <dbReference type="EC" id="6.1.1.4"/>
    </reaction>
</comment>
<comment type="similarity">
    <text evidence="2 11">Belongs to the class-I aminoacyl-tRNA synthetase family.</text>
</comment>
<comment type="subcellular location">
    <subcellularLocation>
        <location evidence="1">Mitochondrion matrix</location>
    </subcellularLocation>
</comment>
<keyword evidence="8 11" id="KW-0030">Aminoacyl-tRNA synthetase</keyword>
<keyword evidence="17" id="KW-1185">Reference proteome</keyword>
<dbReference type="GO" id="GO:0005759">
    <property type="term" value="C:mitochondrial matrix"/>
    <property type="evidence" value="ECO:0007669"/>
    <property type="project" value="UniProtKB-SubCell"/>
</dbReference>
<dbReference type="Gene3D" id="3.40.50.620">
    <property type="entry name" value="HUPs"/>
    <property type="match status" value="2"/>
</dbReference>
<feature type="domain" description="Leucyl-tRNA synthetase editing" evidence="15">
    <location>
        <begin position="212"/>
        <end position="382"/>
    </location>
</feature>
<evidence type="ECO:0000256" key="11">
    <source>
        <dbReference type="RuleBase" id="RU363035"/>
    </source>
</evidence>
<evidence type="ECO:0000313" key="16">
    <source>
        <dbReference type="EMBL" id="ODV92471.1"/>
    </source>
</evidence>
<dbReference type="FunFam" id="3.40.50.620:FF:000100">
    <property type="entry name" value="probable leucine--tRNA ligase, mitochondrial"/>
    <property type="match status" value="1"/>
</dbReference>
<dbReference type="GO" id="GO:0006429">
    <property type="term" value="P:leucyl-tRNA aminoacylation"/>
    <property type="evidence" value="ECO:0007669"/>
    <property type="project" value="InterPro"/>
</dbReference>
<dbReference type="CDD" id="cd00812">
    <property type="entry name" value="LeuRS_core"/>
    <property type="match status" value="1"/>
</dbReference>
<dbReference type="InterPro" id="IPR009008">
    <property type="entry name" value="Val/Leu/Ile-tRNA-synth_edit"/>
</dbReference>
<dbReference type="EC" id="6.1.1.4" evidence="3"/>
<organism evidence="16 17">
    <name type="scientific">Tortispora caseinolytica NRRL Y-17796</name>
    <dbReference type="NCBI Taxonomy" id="767744"/>
    <lineage>
        <taxon>Eukaryota</taxon>
        <taxon>Fungi</taxon>
        <taxon>Dikarya</taxon>
        <taxon>Ascomycota</taxon>
        <taxon>Saccharomycotina</taxon>
        <taxon>Trigonopsidomycetes</taxon>
        <taxon>Trigonopsidales</taxon>
        <taxon>Trigonopsidaceae</taxon>
        <taxon>Tortispora</taxon>
    </lineage>
</organism>
<evidence type="ECO:0000256" key="10">
    <source>
        <dbReference type="ARBA" id="ARBA00047469"/>
    </source>
</evidence>
<dbReference type="SUPFAM" id="SSF47323">
    <property type="entry name" value="Anticodon-binding domain of a subclass of class I aminoacyl-tRNA synthetases"/>
    <property type="match status" value="1"/>
</dbReference>
<dbReference type="EMBL" id="KV453841">
    <property type="protein sequence ID" value="ODV92471.1"/>
    <property type="molecule type" value="Genomic_DNA"/>
</dbReference>